<protein>
    <submittedName>
        <fullName evidence="1">Uncharacterized protein</fullName>
    </submittedName>
</protein>
<name>A0ABV0Q2F2_9TELE</name>
<dbReference type="Proteomes" id="UP001476798">
    <property type="component" value="Unassembled WGS sequence"/>
</dbReference>
<dbReference type="EMBL" id="JAHRIO010094920">
    <property type="protein sequence ID" value="MEQ2189964.1"/>
    <property type="molecule type" value="Genomic_DNA"/>
</dbReference>
<evidence type="ECO:0000313" key="1">
    <source>
        <dbReference type="EMBL" id="MEQ2189964.1"/>
    </source>
</evidence>
<reference evidence="1 2" key="1">
    <citation type="submission" date="2021-06" db="EMBL/GenBank/DDBJ databases">
        <authorList>
            <person name="Palmer J.M."/>
        </authorList>
    </citation>
    <scope>NUCLEOTIDE SEQUENCE [LARGE SCALE GENOMIC DNA]</scope>
    <source>
        <strain evidence="1 2">GA_2019</strain>
        <tissue evidence="1">Muscle</tissue>
    </source>
</reference>
<comment type="caution">
    <text evidence="1">The sequence shown here is derived from an EMBL/GenBank/DDBJ whole genome shotgun (WGS) entry which is preliminary data.</text>
</comment>
<keyword evidence="2" id="KW-1185">Reference proteome</keyword>
<organism evidence="1 2">
    <name type="scientific">Goodea atripinnis</name>
    <dbReference type="NCBI Taxonomy" id="208336"/>
    <lineage>
        <taxon>Eukaryota</taxon>
        <taxon>Metazoa</taxon>
        <taxon>Chordata</taxon>
        <taxon>Craniata</taxon>
        <taxon>Vertebrata</taxon>
        <taxon>Euteleostomi</taxon>
        <taxon>Actinopterygii</taxon>
        <taxon>Neopterygii</taxon>
        <taxon>Teleostei</taxon>
        <taxon>Neoteleostei</taxon>
        <taxon>Acanthomorphata</taxon>
        <taxon>Ovalentaria</taxon>
        <taxon>Atherinomorphae</taxon>
        <taxon>Cyprinodontiformes</taxon>
        <taxon>Goodeidae</taxon>
        <taxon>Goodea</taxon>
    </lineage>
</organism>
<accession>A0ABV0Q2F2</accession>
<gene>
    <name evidence="1" type="ORF">GOODEAATRI_030737</name>
</gene>
<sequence>MGRCVQTFGLYCTSNRPIQLLLKNLYFIRNHWFQPVCNSTPLTREGPGNYNTFSWDCLTLRKPNKQVLPSTDMIETPSHLDGDGIFWKEKVRLGNGFSIQ</sequence>
<proteinExistence type="predicted"/>
<evidence type="ECO:0000313" key="2">
    <source>
        <dbReference type="Proteomes" id="UP001476798"/>
    </source>
</evidence>